<dbReference type="STRING" id="1849047.A0A3D8R204"/>
<evidence type="ECO:0000313" key="2">
    <source>
        <dbReference type="EMBL" id="RDW68073.1"/>
    </source>
</evidence>
<feature type="transmembrane region" description="Helical" evidence="1">
    <location>
        <begin position="120"/>
        <end position="138"/>
    </location>
</feature>
<keyword evidence="1" id="KW-0812">Transmembrane</keyword>
<sequence length="213" mass="24047">MSYPPGDNSSDALVGGEHYNLTTLLYWNYTYYSNQTISNGSSCLLIFPPYMPRLLSNGTFLNSTSCYSPILPLGKRSKIGIGFSVFFLFSLILTLVNFNKSNQPIHPPAKGLLAARRRQCFWLLLTNACGLVAGIVGVDVDRYYLSELPLVLYNVLWLLAVLTTLACVWESLWLWSCLHENLDGAGNTSQGYNDWWAKIMVPLRWSFYMCLCI</sequence>
<feature type="transmembrane region" description="Helical" evidence="1">
    <location>
        <begin position="79"/>
        <end position="99"/>
    </location>
</feature>
<evidence type="ECO:0000313" key="3">
    <source>
        <dbReference type="Proteomes" id="UP000256645"/>
    </source>
</evidence>
<dbReference type="Pfam" id="PF10361">
    <property type="entry name" value="DUF2434"/>
    <property type="match status" value="1"/>
</dbReference>
<proteinExistence type="predicted"/>
<dbReference type="InterPro" id="IPR018830">
    <property type="entry name" value="DUF2434"/>
</dbReference>
<keyword evidence="1" id="KW-0472">Membrane</keyword>
<organism evidence="2 3">
    <name type="scientific">Coleophoma cylindrospora</name>
    <dbReference type="NCBI Taxonomy" id="1849047"/>
    <lineage>
        <taxon>Eukaryota</taxon>
        <taxon>Fungi</taxon>
        <taxon>Dikarya</taxon>
        <taxon>Ascomycota</taxon>
        <taxon>Pezizomycotina</taxon>
        <taxon>Leotiomycetes</taxon>
        <taxon>Helotiales</taxon>
        <taxon>Dermateaceae</taxon>
        <taxon>Coleophoma</taxon>
    </lineage>
</organism>
<gene>
    <name evidence="2" type="ORF">BP6252_09469</name>
</gene>
<dbReference type="EMBL" id="PDLM01000010">
    <property type="protein sequence ID" value="RDW68073.1"/>
    <property type="molecule type" value="Genomic_DNA"/>
</dbReference>
<dbReference type="AlphaFoldDB" id="A0A3D8R204"/>
<feature type="transmembrane region" description="Helical" evidence="1">
    <location>
        <begin position="150"/>
        <end position="169"/>
    </location>
</feature>
<dbReference type="OrthoDB" id="5308502at2759"/>
<evidence type="ECO:0000256" key="1">
    <source>
        <dbReference type="SAM" id="Phobius"/>
    </source>
</evidence>
<keyword evidence="3" id="KW-1185">Reference proteome</keyword>
<name>A0A3D8R204_9HELO</name>
<dbReference type="Proteomes" id="UP000256645">
    <property type="component" value="Unassembled WGS sequence"/>
</dbReference>
<keyword evidence="1" id="KW-1133">Transmembrane helix</keyword>
<comment type="caution">
    <text evidence="2">The sequence shown here is derived from an EMBL/GenBank/DDBJ whole genome shotgun (WGS) entry which is preliminary data.</text>
</comment>
<accession>A0A3D8R204</accession>
<reference evidence="2 3" key="1">
    <citation type="journal article" date="2018" name="IMA Fungus">
        <title>IMA Genome-F 9: Draft genome sequence of Annulohypoxylon stygium, Aspergillus mulundensis, Berkeleyomyces basicola (syn. Thielaviopsis basicola), Ceratocystis smalleyi, two Cercospora beticola strains, Coleophoma cylindrospora, Fusarium fracticaudum, Phialophora cf. hyalina, and Morchella septimelata.</title>
        <authorList>
            <person name="Wingfield B.D."/>
            <person name="Bills G.F."/>
            <person name="Dong Y."/>
            <person name="Huang W."/>
            <person name="Nel W.J."/>
            <person name="Swalarsk-Parry B.S."/>
            <person name="Vaghefi N."/>
            <person name="Wilken P.M."/>
            <person name="An Z."/>
            <person name="de Beer Z.W."/>
            <person name="De Vos L."/>
            <person name="Chen L."/>
            <person name="Duong T.A."/>
            <person name="Gao Y."/>
            <person name="Hammerbacher A."/>
            <person name="Kikkert J.R."/>
            <person name="Li Y."/>
            <person name="Li H."/>
            <person name="Li K."/>
            <person name="Li Q."/>
            <person name="Liu X."/>
            <person name="Ma X."/>
            <person name="Naidoo K."/>
            <person name="Pethybridge S.J."/>
            <person name="Sun J."/>
            <person name="Steenkamp E.T."/>
            <person name="van der Nest M.A."/>
            <person name="van Wyk S."/>
            <person name="Wingfield M.J."/>
            <person name="Xiong C."/>
            <person name="Yue Q."/>
            <person name="Zhang X."/>
        </authorList>
    </citation>
    <scope>NUCLEOTIDE SEQUENCE [LARGE SCALE GENOMIC DNA]</scope>
    <source>
        <strain evidence="2 3">BP6252</strain>
    </source>
</reference>
<protein>
    <submittedName>
        <fullName evidence="2">Uncharacterized protein</fullName>
    </submittedName>
</protein>